<evidence type="ECO:0000313" key="1">
    <source>
        <dbReference type="EMBL" id="SFN65987.1"/>
    </source>
</evidence>
<dbReference type="STRING" id="1367852.SAMN05216516_11328"/>
<proteinExistence type="predicted"/>
<accession>A0A1I5AU76</accession>
<name>A0A1I5AU76_9GAMM</name>
<dbReference type="Gene3D" id="3.90.176.10">
    <property type="entry name" value="Toxin ADP-ribosyltransferase, Chain A, domain 1"/>
    <property type="match status" value="1"/>
</dbReference>
<keyword evidence="2" id="KW-1185">Reference proteome</keyword>
<evidence type="ECO:0000313" key="2">
    <source>
        <dbReference type="Proteomes" id="UP000242222"/>
    </source>
</evidence>
<protein>
    <submittedName>
        <fullName evidence="1">Uncharacterized protein</fullName>
    </submittedName>
</protein>
<dbReference type="SUPFAM" id="SSF56399">
    <property type="entry name" value="ADP-ribosylation"/>
    <property type="match status" value="1"/>
</dbReference>
<organism evidence="1 2">
    <name type="scientific">Izhakiella capsodis</name>
    <dbReference type="NCBI Taxonomy" id="1367852"/>
    <lineage>
        <taxon>Bacteria</taxon>
        <taxon>Pseudomonadati</taxon>
        <taxon>Pseudomonadota</taxon>
        <taxon>Gammaproteobacteria</taxon>
        <taxon>Enterobacterales</taxon>
        <taxon>Erwiniaceae</taxon>
        <taxon>Izhakiella</taxon>
    </lineage>
</organism>
<dbReference type="AlphaFoldDB" id="A0A1I5AU76"/>
<gene>
    <name evidence="1" type="ORF">SAMN05216516_11328</name>
</gene>
<dbReference type="Proteomes" id="UP000242222">
    <property type="component" value="Unassembled WGS sequence"/>
</dbReference>
<reference evidence="2" key="1">
    <citation type="submission" date="2016-10" db="EMBL/GenBank/DDBJ databases">
        <authorList>
            <person name="Varghese N."/>
            <person name="Submissions S."/>
        </authorList>
    </citation>
    <scope>NUCLEOTIDE SEQUENCE [LARGE SCALE GENOMIC DNA]</scope>
    <source>
        <strain evidence="2">N6PO6</strain>
    </source>
</reference>
<sequence length="270" mass="30686">MILCFMKNGDVSLTQNPIEATKYDKLFADKDIFVSESERVFTDQSDIGASGSILTKNEKLAIRRWTAIDDEIDIKSFSDGMRQLKTIGVSDKNYELNMKLDHPGTLNEDERNMVRILDSALNKLPSQHGDFVRISEYSESITPWDVNIRPKDIVTNYPRYMSVSSTTDYLEQGGVSPLPTKTYVYYKFEDTESSKPLLKGAASLNEDLENLYQRDMTFEVKHIAISDAVTPEFDTPFVPRRIVVVLKEAPLPADRIAKNIHTGEEVMILM</sequence>
<dbReference type="EMBL" id="FOVC01000013">
    <property type="protein sequence ID" value="SFN65987.1"/>
    <property type="molecule type" value="Genomic_DNA"/>
</dbReference>